<evidence type="ECO:0000313" key="2">
    <source>
        <dbReference type="WBParaSite" id="PDA_v2.g6651.t1"/>
    </source>
</evidence>
<evidence type="ECO:0000313" key="1">
    <source>
        <dbReference type="Proteomes" id="UP000887578"/>
    </source>
</evidence>
<proteinExistence type="predicted"/>
<dbReference type="Proteomes" id="UP000887578">
    <property type="component" value="Unplaced"/>
</dbReference>
<protein>
    <submittedName>
        <fullName evidence="2">Uncharacterized protein</fullName>
    </submittedName>
</protein>
<accession>A0A914R5D8</accession>
<sequence length="91" mass="10663">MDIKKYKNATQARQPFVRQCCSVYSPQHVLDDIERYTITQCSLLSKDIIQSFVAAQKKLHYYEKKFGFSFENNSTLLEFKTGEKKTFLALL</sequence>
<keyword evidence="1" id="KW-1185">Reference proteome</keyword>
<dbReference type="AlphaFoldDB" id="A0A914R5D8"/>
<dbReference type="WBParaSite" id="PDA_v2.g6651.t1">
    <property type="protein sequence ID" value="PDA_v2.g6651.t1"/>
    <property type="gene ID" value="PDA_v2.g6651"/>
</dbReference>
<reference evidence="2" key="1">
    <citation type="submission" date="2022-11" db="UniProtKB">
        <authorList>
            <consortium name="WormBaseParasite"/>
        </authorList>
    </citation>
    <scope>IDENTIFICATION</scope>
</reference>
<name>A0A914R5D8_9BILA</name>
<organism evidence="1 2">
    <name type="scientific">Panagrolaimus davidi</name>
    <dbReference type="NCBI Taxonomy" id="227884"/>
    <lineage>
        <taxon>Eukaryota</taxon>
        <taxon>Metazoa</taxon>
        <taxon>Ecdysozoa</taxon>
        <taxon>Nematoda</taxon>
        <taxon>Chromadorea</taxon>
        <taxon>Rhabditida</taxon>
        <taxon>Tylenchina</taxon>
        <taxon>Panagrolaimomorpha</taxon>
        <taxon>Panagrolaimoidea</taxon>
        <taxon>Panagrolaimidae</taxon>
        <taxon>Panagrolaimus</taxon>
    </lineage>
</organism>